<gene>
    <name evidence="1" type="ordered locus">HCD_04285</name>
</gene>
<name>I0ESF2_HELCM</name>
<dbReference type="Proteomes" id="UP000005013">
    <property type="component" value="Chromosome"/>
</dbReference>
<proteinExistence type="predicted"/>
<dbReference type="HOGENOM" id="CLU_2464772_0_0_7"/>
<sequence length="88" mass="10275">MISYLSTKKTNLNPLKENLRYTANQEFLSCGLDMTNSYVCNLPHNFTLWGVIKSYNKIQATKQVIEKGNLQMIKKDTLFLELRKIFVK</sequence>
<dbReference type="EMBL" id="CP003481">
    <property type="protein sequence ID" value="AFI05871.1"/>
    <property type="molecule type" value="Genomic_DNA"/>
</dbReference>
<evidence type="ECO:0000313" key="2">
    <source>
        <dbReference type="Proteomes" id="UP000005013"/>
    </source>
</evidence>
<dbReference type="RefSeq" id="WP_014659378.1">
    <property type="nucleotide sequence ID" value="NC_017735.1"/>
</dbReference>
<dbReference type="KEGG" id="hcm:HCD_04285"/>
<accession>I0ESF2</accession>
<organism evidence="1 2">
    <name type="scientific">Helicobacter cetorum (strain ATCC BAA-540 / CCUG 52418 / MIT 99-5656)</name>
    <dbReference type="NCBI Taxonomy" id="1163745"/>
    <lineage>
        <taxon>Bacteria</taxon>
        <taxon>Pseudomonadati</taxon>
        <taxon>Campylobacterota</taxon>
        <taxon>Epsilonproteobacteria</taxon>
        <taxon>Campylobacterales</taxon>
        <taxon>Helicobacteraceae</taxon>
        <taxon>Helicobacter</taxon>
    </lineage>
</organism>
<dbReference type="AlphaFoldDB" id="I0ESF2"/>
<keyword evidence="2" id="KW-1185">Reference proteome</keyword>
<reference evidence="1 2" key="1">
    <citation type="journal article" date="2013" name="PLoS ONE">
        <title>Sequence Divergence and Conservation in Genomes ofHelicobacter cetorum Strains from a Dolphin and a Whale.</title>
        <authorList>
            <person name="Kersulyte D."/>
            <person name="Rossi M."/>
            <person name="Berg D.E."/>
        </authorList>
    </citation>
    <scope>NUCLEOTIDE SEQUENCE [LARGE SCALE GENOMIC DNA]</scope>
    <source>
        <strain evidence="1 2">MIT 99-5656</strain>
    </source>
</reference>
<protein>
    <submittedName>
        <fullName evidence="1">CagY like protein</fullName>
    </submittedName>
</protein>
<dbReference type="PATRIC" id="fig|1163745.3.peg.904"/>
<evidence type="ECO:0000313" key="1">
    <source>
        <dbReference type="EMBL" id="AFI05871.1"/>
    </source>
</evidence>